<comment type="caution">
    <text evidence="1">The sequence shown here is derived from an EMBL/GenBank/DDBJ whole genome shotgun (WGS) entry which is preliminary data.</text>
</comment>
<dbReference type="Proteomes" id="UP000005824">
    <property type="component" value="Unassembled WGS sequence"/>
</dbReference>
<accession>B4CV65</accession>
<sequence>MTEITRETGVKIAPPLYADGLGDTPEASTYEAMYKHNVVTIVEALK</sequence>
<dbReference type="SUPFAM" id="SSF53807">
    <property type="entry name" value="Helical backbone' metal receptor"/>
    <property type="match status" value="1"/>
</dbReference>
<protein>
    <recommendedName>
        <fullName evidence="3">Periplasmic solute binding protein</fullName>
    </recommendedName>
</protein>
<name>B4CV65_9BACT</name>
<keyword evidence="2" id="KW-1185">Reference proteome</keyword>
<dbReference type="AlphaFoldDB" id="B4CV65"/>
<evidence type="ECO:0000313" key="1">
    <source>
        <dbReference type="EMBL" id="EDY22453.1"/>
    </source>
</evidence>
<proteinExistence type="predicted"/>
<gene>
    <name evidence="1" type="ORF">CfE428DRAFT_0578</name>
</gene>
<reference evidence="1 2" key="1">
    <citation type="journal article" date="2011" name="J. Bacteriol.">
        <title>Genome sequence of Chthoniobacter flavus Ellin428, an aerobic heterotrophic soil bacterium.</title>
        <authorList>
            <person name="Kant R."/>
            <person name="van Passel M.W."/>
            <person name="Palva A."/>
            <person name="Lucas S."/>
            <person name="Lapidus A."/>
            <person name="Glavina Del Rio T."/>
            <person name="Dalin E."/>
            <person name="Tice H."/>
            <person name="Bruce D."/>
            <person name="Goodwin L."/>
            <person name="Pitluck S."/>
            <person name="Larimer F.W."/>
            <person name="Land M.L."/>
            <person name="Hauser L."/>
            <person name="Sangwan P."/>
            <person name="de Vos W.M."/>
            <person name="Janssen P.H."/>
            <person name="Smidt H."/>
        </authorList>
    </citation>
    <scope>NUCLEOTIDE SEQUENCE [LARGE SCALE GENOMIC DNA]</scope>
    <source>
        <strain evidence="1 2">Ellin428</strain>
    </source>
</reference>
<evidence type="ECO:0000313" key="2">
    <source>
        <dbReference type="Proteomes" id="UP000005824"/>
    </source>
</evidence>
<dbReference type="InParanoid" id="B4CV65"/>
<organism evidence="1 2">
    <name type="scientific">Chthoniobacter flavus Ellin428</name>
    <dbReference type="NCBI Taxonomy" id="497964"/>
    <lineage>
        <taxon>Bacteria</taxon>
        <taxon>Pseudomonadati</taxon>
        <taxon>Verrucomicrobiota</taxon>
        <taxon>Spartobacteria</taxon>
        <taxon>Chthoniobacterales</taxon>
        <taxon>Chthoniobacteraceae</taxon>
        <taxon>Chthoniobacter</taxon>
    </lineage>
</organism>
<dbReference type="Gene3D" id="3.40.50.1980">
    <property type="entry name" value="Nitrogenase molybdenum iron protein domain"/>
    <property type="match status" value="1"/>
</dbReference>
<dbReference type="EMBL" id="ABVL01000001">
    <property type="protein sequence ID" value="EDY22453.1"/>
    <property type="molecule type" value="Genomic_DNA"/>
</dbReference>
<dbReference type="RefSeq" id="WP_006977905.1">
    <property type="nucleotide sequence ID" value="NZ_ABVL01000001.1"/>
</dbReference>
<evidence type="ECO:0008006" key="3">
    <source>
        <dbReference type="Google" id="ProtNLM"/>
    </source>
</evidence>